<evidence type="ECO:0000256" key="1">
    <source>
        <dbReference type="SAM" id="SignalP"/>
    </source>
</evidence>
<feature type="chain" id="PRO_5003613897" evidence="1">
    <location>
        <begin position="21"/>
        <end position="236"/>
    </location>
</feature>
<sequence length="236" mass="25547">MKKIAFILSLVFLATGAAWAQTNSLPTSGNVGIGTTNPQAGLHVITTATLADGSIATAILGNAFNHYTYFGSAIGGRIRGSNEGYLVLESYPTGTNNTLYLNTTSNGNISIGNGGGKVIVGSLGVNFSDNSYKLFVQTGIRTEKIKVDLTSQWSDFVFHKEYSLKPLDEVEQFIQSNKHLPDIPSAEQVKANGIDLGEMDAKLLQKIEELTLYIIEQNKTIIEQGKKIAELEKKMN</sequence>
<reference evidence="2" key="1">
    <citation type="submission" date="2012-02" db="EMBL/GenBank/DDBJ databases">
        <title>The complete genome of Solitalea canadensis DSM 3403.</title>
        <authorList>
            <consortium name="US DOE Joint Genome Institute (JGI-PGF)"/>
            <person name="Lucas S."/>
            <person name="Copeland A."/>
            <person name="Lapidus A."/>
            <person name="Glavina del Rio T."/>
            <person name="Dalin E."/>
            <person name="Tice H."/>
            <person name="Bruce D."/>
            <person name="Goodwin L."/>
            <person name="Pitluck S."/>
            <person name="Peters L."/>
            <person name="Ovchinnikova G."/>
            <person name="Lu M."/>
            <person name="Kyrpides N."/>
            <person name="Mavromatis K."/>
            <person name="Ivanova N."/>
            <person name="Brettin T."/>
            <person name="Detter J.C."/>
            <person name="Han C."/>
            <person name="Larimer F."/>
            <person name="Land M."/>
            <person name="Hauser L."/>
            <person name="Markowitz V."/>
            <person name="Cheng J.-F."/>
            <person name="Hugenholtz P."/>
            <person name="Woyke T."/>
            <person name="Wu D."/>
            <person name="Spring S."/>
            <person name="Schroeder M."/>
            <person name="Kopitz M."/>
            <person name="Brambilla E."/>
            <person name="Klenk H.-P."/>
            <person name="Eisen J.A."/>
        </authorList>
    </citation>
    <scope>NUCLEOTIDE SEQUENCE</scope>
    <source>
        <strain evidence="2">DSM 3403</strain>
    </source>
</reference>
<name>H8KTT8_SOLCM</name>
<dbReference type="Proteomes" id="UP000007590">
    <property type="component" value="Chromosome"/>
</dbReference>
<gene>
    <name evidence="2" type="ordered locus">Solca_1596</name>
</gene>
<protein>
    <submittedName>
        <fullName evidence="2">Uncharacterized protein</fullName>
    </submittedName>
</protein>
<keyword evidence="3" id="KW-1185">Reference proteome</keyword>
<dbReference type="OrthoDB" id="9793307at2"/>
<dbReference type="STRING" id="929556.Solca_1596"/>
<organism evidence="2 3">
    <name type="scientific">Solitalea canadensis (strain ATCC 29591 / DSM 3403 / JCM 21819 / LMG 8368 / NBRC 15130 / NCIMB 12057 / USAM 9D)</name>
    <name type="common">Flexibacter canadensis</name>
    <dbReference type="NCBI Taxonomy" id="929556"/>
    <lineage>
        <taxon>Bacteria</taxon>
        <taxon>Pseudomonadati</taxon>
        <taxon>Bacteroidota</taxon>
        <taxon>Sphingobacteriia</taxon>
        <taxon>Sphingobacteriales</taxon>
        <taxon>Sphingobacteriaceae</taxon>
        <taxon>Solitalea</taxon>
    </lineage>
</organism>
<evidence type="ECO:0000313" key="3">
    <source>
        <dbReference type="Proteomes" id="UP000007590"/>
    </source>
</evidence>
<feature type="signal peptide" evidence="1">
    <location>
        <begin position="1"/>
        <end position="20"/>
    </location>
</feature>
<accession>H8KTT8</accession>
<dbReference type="KEGG" id="scn:Solca_1596"/>
<dbReference type="AlphaFoldDB" id="H8KTT8"/>
<dbReference type="HOGENOM" id="CLU_044440_3_0_10"/>
<proteinExistence type="predicted"/>
<keyword evidence="1" id="KW-0732">Signal</keyword>
<dbReference type="eggNOG" id="COG1044">
    <property type="taxonomic scope" value="Bacteria"/>
</dbReference>
<dbReference type="RefSeq" id="WP_014679890.1">
    <property type="nucleotide sequence ID" value="NC_017770.1"/>
</dbReference>
<evidence type="ECO:0000313" key="2">
    <source>
        <dbReference type="EMBL" id="AFD06663.1"/>
    </source>
</evidence>
<dbReference type="EMBL" id="CP003349">
    <property type="protein sequence ID" value="AFD06663.1"/>
    <property type="molecule type" value="Genomic_DNA"/>
</dbReference>